<protein>
    <submittedName>
        <fullName evidence="1">Uncharacterized protein</fullName>
    </submittedName>
</protein>
<evidence type="ECO:0000313" key="2">
    <source>
        <dbReference type="Proteomes" id="UP000031668"/>
    </source>
</evidence>
<proteinExistence type="predicted"/>
<keyword evidence="2" id="KW-1185">Reference proteome</keyword>
<gene>
    <name evidence="1" type="ORF">RF11_14534</name>
</gene>
<sequence length="112" mass="12667">MTSACEYYSYEPGYEVPKLFDSFDECIAHCQVSALKNLLPLHNNTHNSNWELDDIGLLVRNSLSVAEVSGDWVFAMRYLILNIAVPKCSLTFLNFVGTRHIYGKKFSTSGHC</sequence>
<organism evidence="1 2">
    <name type="scientific">Thelohanellus kitauei</name>
    <name type="common">Myxosporean</name>
    <dbReference type="NCBI Taxonomy" id="669202"/>
    <lineage>
        <taxon>Eukaryota</taxon>
        <taxon>Metazoa</taxon>
        <taxon>Cnidaria</taxon>
        <taxon>Myxozoa</taxon>
        <taxon>Myxosporea</taxon>
        <taxon>Bivalvulida</taxon>
        <taxon>Platysporina</taxon>
        <taxon>Myxobolidae</taxon>
        <taxon>Thelohanellus</taxon>
    </lineage>
</organism>
<dbReference type="Proteomes" id="UP000031668">
    <property type="component" value="Unassembled WGS sequence"/>
</dbReference>
<evidence type="ECO:0000313" key="1">
    <source>
        <dbReference type="EMBL" id="KII73560.1"/>
    </source>
</evidence>
<accession>A0A0C2NB47</accession>
<reference evidence="1 2" key="1">
    <citation type="journal article" date="2014" name="Genome Biol. Evol.">
        <title>The genome of the myxosporean Thelohanellus kitauei shows adaptations to nutrient acquisition within its fish host.</title>
        <authorList>
            <person name="Yang Y."/>
            <person name="Xiong J."/>
            <person name="Zhou Z."/>
            <person name="Huo F."/>
            <person name="Miao W."/>
            <person name="Ran C."/>
            <person name="Liu Y."/>
            <person name="Zhang J."/>
            <person name="Feng J."/>
            <person name="Wang M."/>
            <person name="Wang M."/>
            <person name="Wang L."/>
            <person name="Yao B."/>
        </authorList>
    </citation>
    <scope>NUCLEOTIDE SEQUENCE [LARGE SCALE GENOMIC DNA]</scope>
    <source>
        <strain evidence="1">Wuqing</strain>
    </source>
</reference>
<dbReference type="EMBL" id="JWZT01000772">
    <property type="protein sequence ID" value="KII73560.1"/>
    <property type="molecule type" value="Genomic_DNA"/>
</dbReference>
<name>A0A0C2NB47_THEKT</name>
<comment type="caution">
    <text evidence="1">The sequence shown here is derived from an EMBL/GenBank/DDBJ whole genome shotgun (WGS) entry which is preliminary data.</text>
</comment>
<dbReference type="AlphaFoldDB" id="A0A0C2NB47"/>